<reference evidence="2 3" key="1">
    <citation type="submission" date="2018-06" db="EMBL/GenBank/DDBJ databases">
        <authorList>
            <consortium name="Pathogen Informatics"/>
            <person name="Doyle S."/>
        </authorList>
    </citation>
    <scope>NUCLEOTIDE SEQUENCE [LARGE SCALE GENOMIC DNA]</scope>
    <source>
        <strain evidence="2 3">NCTC11112</strain>
    </source>
</reference>
<gene>
    <name evidence="1" type="ORF">FGAF848_39790</name>
    <name evidence="2" type="ORF">NCTC11112_02681</name>
</gene>
<sequence length="44" mass="4888">MYAKHWDINAYHTRVADLCQFAAIKTKSATGSLLPQTGVYDAET</sequence>
<proteinExistence type="predicted"/>
<dbReference type="AlphaFoldDB" id="A0A2Y0P8L7"/>
<protein>
    <submittedName>
        <fullName evidence="2">Uncharacterized protein</fullName>
    </submittedName>
</protein>
<name>A0A2Y0P8L7_ECOLX</name>
<evidence type="ECO:0000313" key="2">
    <source>
        <dbReference type="EMBL" id="STG52187.1"/>
    </source>
</evidence>
<dbReference type="Proteomes" id="UP000254817">
    <property type="component" value="Unassembled WGS sequence"/>
</dbReference>
<dbReference type="EMBL" id="CAUZHL010000005">
    <property type="protein sequence ID" value="CAK1214141.1"/>
    <property type="molecule type" value="Genomic_DNA"/>
</dbReference>
<evidence type="ECO:0000313" key="1">
    <source>
        <dbReference type="EMBL" id="CAK1214141.1"/>
    </source>
</evidence>
<accession>A0A2Y0P8L7</accession>
<evidence type="ECO:0000313" key="3">
    <source>
        <dbReference type="Proteomes" id="UP000254817"/>
    </source>
</evidence>
<reference evidence="1" key="2">
    <citation type="submission" date="2023-10" db="EMBL/GenBank/DDBJ databases">
        <authorList>
            <person name="Leclercq S."/>
        </authorList>
    </citation>
    <scope>NUCLEOTIDE SEQUENCE</scope>
    <source>
        <strain evidence="1">F848</strain>
    </source>
</reference>
<dbReference type="Proteomes" id="UP001190091">
    <property type="component" value="Unassembled WGS sequence"/>
</dbReference>
<organism evidence="2 3">
    <name type="scientific">Escherichia coli</name>
    <dbReference type="NCBI Taxonomy" id="562"/>
    <lineage>
        <taxon>Bacteria</taxon>
        <taxon>Pseudomonadati</taxon>
        <taxon>Pseudomonadota</taxon>
        <taxon>Gammaproteobacteria</taxon>
        <taxon>Enterobacterales</taxon>
        <taxon>Enterobacteriaceae</taxon>
        <taxon>Escherichia</taxon>
    </lineage>
</organism>
<dbReference type="EMBL" id="UGAW01000001">
    <property type="protein sequence ID" value="STG52187.1"/>
    <property type="molecule type" value="Genomic_DNA"/>
</dbReference>